<dbReference type="Pfam" id="PF10719">
    <property type="entry name" value="ComFB"/>
    <property type="match status" value="2"/>
</dbReference>
<dbReference type="RefSeq" id="WP_058294375.1">
    <property type="nucleotide sequence ID" value="NZ_LN890328.1"/>
</dbReference>
<dbReference type="AlphaFoldDB" id="A0A2A7MF67"/>
<evidence type="ECO:0008006" key="3">
    <source>
        <dbReference type="Google" id="ProtNLM"/>
    </source>
</evidence>
<organism evidence="1 2">
    <name type="scientific">Clostridium neonatale</name>
    <dbReference type="NCBI Taxonomy" id="137838"/>
    <lineage>
        <taxon>Bacteria</taxon>
        <taxon>Bacillati</taxon>
        <taxon>Bacillota</taxon>
        <taxon>Clostridia</taxon>
        <taxon>Eubacteriales</taxon>
        <taxon>Clostridiaceae</taxon>
        <taxon>Clostridium</taxon>
    </lineage>
</organism>
<protein>
    <recommendedName>
        <fullName evidence="3">Competence protein ComFB</fullName>
    </recommendedName>
</protein>
<evidence type="ECO:0000313" key="1">
    <source>
        <dbReference type="EMBL" id="PEG30200.1"/>
    </source>
</evidence>
<gene>
    <name evidence="1" type="ORF">CQ394_00255</name>
</gene>
<evidence type="ECO:0000313" key="2">
    <source>
        <dbReference type="Proteomes" id="UP000220840"/>
    </source>
</evidence>
<keyword evidence="2" id="KW-1185">Reference proteome</keyword>
<proteinExistence type="predicted"/>
<reference evidence="1 2" key="1">
    <citation type="submission" date="2017-10" db="EMBL/GenBank/DDBJ databases">
        <title>Effective Description of Clostridium neonatale sp. nov. linked to necrotizing enterocolitis in neonates and a clarification of species assignable to the genus Clostridium (Prazmowski 1880) emend. Lawson and Rainey 2016.</title>
        <authorList>
            <person name="Bernard K."/>
            <person name="Burdz T."/>
            <person name="Wiebe D."/>
            <person name="Balcewich B."/>
            <person name="Alfa M."/>
            <person name="Bernier A.-M."/>
        </authorList>
    </citation>
    <scope>NUCLEOTIDE SEQUENCE [LARGE SCALE GENOMIC DNA]</scope>
    <source>
        <strain evidence="1 2">LCDC99A005</strain>
    </source>
</reference>
<dbReference type="InterPro" id="IPR019657">
    <property type="entry name" value="ComFB"/>
</dbReference>
<dbReference type="STRING" id="137838.GCA_001458595_01486"/>
<dbReference type="OrthoDB" id="5616024at2"/>
<dbReference type="Proteomes" id="UP000220840">
    <property type="component" value="Unassembled WGS sequence"/>
</dbReference>
<comment type="caution">
    <text evidence="1">The sequence shown here is derived from an EMBL/GenBank/DDBJ whole genome shotgun (WGS) entry which is preliminary data.</text>
</comment>
<sequence>MLHVINTMEFWVEKCMAEVIAKSDVCTCDKCLKDIYALTLNRLKPNYIISTKGINSKELDSKFEIVKDTIIDQIKISIDKIKNNPSHNKDHIESVANCAEIYVEEYVPKIIEESDMCKYDECINEVYKFILNNIRPCYYVSKEGSIILNLKREEYKTNIVIETEKAIEYVKNNNIHVGFKL</sequence>
<accession>A0A2A7MF67</accession>
<dbReference type="EMBL" id="PDCJ01000001">
    <property type="protein sequence ID" value="PEG30200.1"/>
    <property type="molecule type" value="Genomic_DNA"/>
</dbReference>
<name>A0A2A7MF67_9CLOT</name>